<organism evidence="2 3">
    <name type="scientific">Pristionchus entomophagus</name>
    <dbReference type="NCBI Taxonomy" id="358040"/>
    <lineage>
        <taxon>Eukaryota</taxon>
        <taxon>Metazoa</taxon>
        <taxon>Ecdysozoa</taxon>
        <taxon>Nematoda</taxon>
        <taxon>Chromadorea</taxon>
        <taxon>Rhabditida</taxon>
        <taxon>Rhabditina</taxon>
        <taxon>Diplogasteromorpha</taxon>
        <taxon>Diplogasteroidea</taxon>
        <taxon>Neodiplogasteridae</taxon>
        <taxon>Pristionchus</taxon>
    </lineage>
</organism>
<accession>A0AAV5UM35</accession>
<proteinExistence type="predicted"/>
<evidence type="ECO:0008006" key="4">
    <source>
        <dbReference type="Google" id="ProtNLM"/>
    </source>
</evidence>
<sequence>AMASAGHFDSWIPIIITGVVPKKDRTYFFLCRLGEGRVASDDVLFMGEIYQAIVRLFESGGVAPTASLLKCGKGGAIGVMIIVPMKVVQVLKDHYVLIDEEFVGAVTMDSEEWYAQVGESFQCEIIRASKAMYKWKVLRILYRYAAAEEEKKNSIAQQATTLTISIRQDGSARKVQSVKKTESALRKRCRIHESSMMKISILKKDNPKIRLVKSIRKKYNRSRKFHTQPIDNRDWKEDQQDFQAMMGLTWMMEAGKLLENNDHRETKYKRTHAPHTTNRQSRLEGGSTRLPSHDGTYERVDDGSGETCREY</sequence>
<protein>
    <recommendedName>
        <fullName evidence="4">S1 motif domain-containing protein</fullName>
    </recommendedName>
</protein>
<feature type="region of interest" description="Disordered" evidence="1">
    <location>
        <begin position="267"/>
        <end position="311"/>
    </location>
</feature>
<dbReference type="EMBL" id="BTSX01000006">
    <property type="protein sequence ID" value="GMT07378.1"/>
    <property type="molecule type" value="Genomic_DNA"/>
</dbReference>
<dbReference type="AlphaFoldDB" id="A0AAV5UM35"/>
<dbReference type="Proteomes" id="UP001432027">
    <property type="component" value="Unassembled WGS sequence"/>
</dbReference>
<evidence type="ECO:0000256" key="1">
    <source>
        <dbReference type="SAM" id="MobiDB-lite"/>
    </source>
</evidence>
<gene>
    <name evidence="2" type="ORF">PENTCL1PPCAC_29552</name>
</gene>
<reference evidence="2" key="1">
    <citation type="submission" date="2023-10" db="EMBL/GenBank/DDBJ databases">
        <title>Genome assembly of Pristionchus species.</title>
        <authorList>
            <person name="Yoshida K."/>
            <person name="Sommer R.J."/>
        </authorList>
    </citation>
    <scope>NUCLEOTIDE SEQUENCE</scope>
    <source>
        <strain evidence="2">RS0144</strain>
    </source>
</reference>
<evidence type="ECO:0000313" key="3">
    <source>
        <dbReference type="Proteomes" id="UP001432027"/>
    </source>
</evidence>
<comment type="caution">
    <text evidence="2">The sequence shown here is derived from an EMBL/GenBank/DDBJ whole genome shotgun (WGS) entry which is preliminary data.</text>
</comment>
<keyword evidence="3" id="KW-1185">Reference proteome</keyword>
<feature type="non-terminal residue" evidence="2">
    <location>
        <position position="1"/>
    </location>
</feature>
<evidence type="ECO:0000313" key="2">
    <source>
        <dbReference type="EMBL" id="GMT07378.1"/>
    </source>
</evidence>
<feature type="compositionally biased region" description="Basic and acidic residues" evidence="1">
    <location>
        <begin position="291"/>
        <end position="311"/>
    </location>
</feature>
<name>A0AAV5UM35_9BILA</name>